<gene>
    <name evidence="2" type="ordered locus">PCC8801_2138</name>
</gene>
<evidence type="ECO:0000313" key="3">
    <source>
        <dbReference type="Proteomes" id="UP000008204"/>
    </source>
</evidence>
<evidence type="ECO:0000313" key="2">
    <source>
        <dbReference type="EMBL" id="ACK66170.1"/>
    </source>
</evidence>
<dbReference type="InterPro" id="IPR002871">
    <property type="entry name" value="NIF_FeS_clus_asmbl_NifU_N"/>
</dbReference>
<dbReference type="OrthoDB" id="9804157at2"/>
<reference evidence="3" key="1">
    <citation type="journal article" date="2011" name="MBio">
        <title>Novel metabolic attributes of the genus Cyanothece, comprising a group of unicellular nitrogen-fixing Cyanobacteria.</title>
        <authorList>
            <person name="Bandyopadhyay A."/>
            <person name="Elvitigala T."/>
            <person name="Welsh E."/>
            <person name="Stockel J."/>
            <person name="Liberton M."/>
            <person name="Min H."/>
            <person name="Sherman L.A."/>
            <person name="Pakrasi H.B."/>
        </authorList>
    </citation>
    <scope>NUCLEOTIDE SEQUENCE [LARGE SCALE GENOMIC DNA]</scope>
    <source>
        <strain evidence="3">PCC 8801</strain>
    </source>
</reference>
<dbReference type="GO" id="GO:0005506">
    <property type="term" value="F:iron ion binding"/>
    <property type="evidence" value="ECO:0007669"/>
    <property type="project" value="InterPro"/>
</dbReference>
<dbReference type="EMBL" id="CP001287">
    <property type="protein sequence ID" value="ACK66170.1"/>
    <property type="molecule type" value="Genomic_DNA"/>
</dbReference>
<dbReference type="AlphaFoldDB" id="B7K023"/>
<protein>
    <submittedName>
        <fullName evidence="2">SUF system FeS assembly protein, NifU family</fullName>
    </submittedName>
</protein>
<organism evidence="2 3">
    <name type="scientific">Rippkaea orientalis (strain PCC 8801 / RF-1)</name>
    <name type="common">Cyanothece sp. (strain PCC 8801)</name>
    <dbReference type="NCBI Taxonomy" id="41431"/>
    <lineage>
        <taxon>Bacteria</taxon>
        <taxon>Bacillati</taxon>
        <taxon>Cyanobacteriota</taxon>
        <taxon>Cyanophyceae</taxon>
        <taxon>Oscillatoriophycideae</taxon>
        <taxon>Chroococcales</taxon>
        <taxon>Aphanothecaceae</taxon>
        <taxon>Rippkaea</taxon>
        <taxon>Rippkaea orientalis</taxon>
    </lineage>
</organism>
<dbReference type="Gene3D" id="3.90.1010.10">
    <property type="match status" value="1"/>
</dbReference>
<proteinExistence type="predicted"/>
<dbReference type="KEGG" id="cyp:PCC8801_2138"/>
<dbReference type="STRING" id="41431.PCC8801_2138"/>
<dbReference type="SUPFAM" id="SSF82649">
    <property type="entry name" value="SufE/NifU"/>
    <property type="match status" value="1"/>
</dbReference>
<evidence type="ECO:0000259" key="1">
    <source>
        <dbReference type="Pfam" id="PF01592"/>
    </source>
</evidence>
<sequence>MNRQQQLILDHYKQPHHRGRTALVHRSHQGRTPYCGDIINLTIQLNASEEIIEDLQFEGNGCVICLASADLMAEAVRGKRVHEALQMVEQFRQMMQGQGKFPDYPQELAKLNSLQTITHPLRIKCANLAWYTLKAALSQPLADR</sequence>
<dbReference type="GO" id="GO:0016226">
    <property type="term" value="P:iron-sulfur cluster assembly"/>
    <property type="evidence" value="ECO:0007669"/>
    <property type="project" value="InterPro"/>
</dbReference>
<dbReference type="CDD" id="cd06664">
    <property type="entry name" value="IscU_like"/>
    <property type="match status" value="1"/>
</dbReference>
<dbReference type="GO" id="GO:0051536">
    <property type="term" value="F:iron-sulfur cluster binding"/>
    <property type="evidence" value="ECO:0007669"/>
    <property type="project" value="InterPro"/>
</dbReference>
<accession>B7K023</accession>
<feature type="domain" description="NIF system FeS cluster assembly NifU N-terminal" evidence="1">
    <location>
        <begin position="5"/>
        <end position="101"/>
    </location>
</feature>
<dbReference type="Proteomes" id="UP000008204">
    <property type="component" value="Chromosome"/>
</dbReference>
<dbReference type="PANTHER" id="PTHR10093">
    <property type="entry name" value="IRON-SULFUR CLUSTER ASSEMBLY ENZYME NIFU HOMOLOG"/>
    <property type="match status" value="1"/>
</dbReference>
<keyword evidence="3" id="KW-1185">Reference proteome</keyword>
<dbReference type="HOGENOM" id="CLU_079283_4_0_3"/>
<name>B7K023_RIPO1</name>
<dbReference type="RefSeq" id="WP_012595438.1">
    <property type="nucleotide sequence ID" value="NC_011726.1"/>
</dbReference>
<dbReference type="Pfam" id="PF01592">
    <property type="entry name" value="NifU_N"/>
    <property type="match status" value="1"/>
</dbReference>
<dbReference type="eggNOG" id="COG0822">
    <property type="taxonomic scope" value="Bacteria"/>
</dbReference>
<dbReference type="NCBIfam" id="TIGR01994">
    <property type="entry name" value="SUF_scaf_2"/>
    <property type="match status" value="1"/>
</dbReference>